<dbReference type="AlphaFoldDB" id="A0A0B1TLH4"/>
<name>A0A0B1TLH4_OESDE</name>
<evidence type="ECO:0000313" key="2">
    <source>
        <dbReference type="EMBL" id="KHJ98094.1"/>
    </source>
</evidence>
<gene>
    <name evidence="2" type="ORF">OESDEN_01923</name>
</gene>
<dbReference type="Proteomes" id="UP000053660">
    <property type="component" value="Unassembled WGS sequence"/>
</dbReference>
<protein>
    <submittedName>
        <fullName evidence="2">Uncharacterized protein</fullName>
    </submittedName>
</protein>
<feature type="region of interest" description="Disordered" evidence="1">
    <location>
        <begin position="62"/>
        <end position="84"/>
    </location>
</feature>
<proteinExistence type="predicted"/>
<keyword evidence="3" id="KW-1185">Reference proteome</keyword>
<organism evidence="2 3">
    <name type="scientific">Oesophagostomum dentatum</name>
    <name type="common">Nodular worm</name>
    <dbReference type="NCBI Taxonomy" id="61180"/>
    <lineage>
        <taxon>Eukaryota</taxon>
        <taxon>Metazoa</taxon>
        <taxon>Ecdysozoa</taxon>
        <taxon>Nematoda</taxon>
        <taxon>Chromadorea</taxon>
        <taxon>Rhabditida</taxon>
        <taxon>Rhabditina</taxon>
        <taxon>Rhabditomorpha</taxon>
        <taxon>Strongyloidea</taxon>
        <taxon>Strongylidae</taxon>
        <taxon>Oesophagostomum</taxon>
    </lineage>
</organism>
<reference evidence="2 3" key="1">
    <citation type="submission" date="2014-03" db="EMBL/GenBank/DDBJ databases">
        <title>Draft genome of the hookworm Oesophagostomum dentatum.</title>
        <authorList>
            <person name="Mitreva M."/>
        </authorList>
    </citation>
    <scope>NUCLEOTIDE SEQUENCE [LARGE SCALE GENOMIC DNA]</scope>
    <source>
        <strain evidence="2 3">OD-Hann</strain>
    </source>
</reference>
<evidence type="ECO:0000313" key="3">
    <source>
        <dbReference type="Proteomes" id="UP000053660"/>
    </source>
</evidence>
<evidence type="ECO:0000256" key="1">
    <source>
        <dbReference type="SAM" id="MobiDB-lite"/>
    </source>
</evidence>
<dbReference type="OrthoDB" id="5824787at2759"/>
<feature type="compositionally biased region" description="Basic and acidic residues" evidence="1">
    <location>
        <begin position="62"/>
        <end position="72"/>
    </location>
</feature>
<accession>A0A0B1TLH4</accession>
<dbReference type="EMBL" id="KN549357">
    <property type="protein sequence ID" value="KHJ98094.1"/>
    <property type="molecule type" value="Genomic_DNA"/>
</dbReference>
<sequence>MPKEIAGYEASEVDNRIGRFGLGLRNENGNRLVWALVRSTTVPWKLHLHEDGAPQVDLGVTQRHDSRGDRPHTHQPKMVSTRCL</sequence>